<dbReference type="InterPro" id="IPR049244">
    <property type="entry name" value="DUF6879"/>
</dbReference>
<accession>A0A927IE43</accession>
<dbReference type="EMBL" id="JACXYU010000007">
    <property type="protein sequence ID" value="MBD3932956.1"/>
    <property type="molecule type" value="Genomic_DNA"/>
</dbReference>
<dbReference type="Pfam" id="PF21806">
    <property type="entry name" value="DUF6879"/>
    <property type="match status" value="1"/>
</dbReference>
<sequence>MSLSTATFAELLAATRHSAVHLEMRDSYAVGDEAEDYETFLRTGVANTDPTQSFWPQWMPLVIEAVDRGVVMRRARIVSEPVTDYIRYEHAITQLNRQAGEEVRWLPRRHASDIPLPGNDFWLLDDRIVQFNHWTGDGDWATPPKERTDDPAVAALCSRAFAVVWERAIPHEKYSV</sequence>
<organism evidence="2 3">
    <name type="scientific">Streptomyces chumphonensis</name>
    <dbReference type="NCBI Taxonomy" id="1214925"/>
    <lineage>
        <taxon>Bacteria</taxon>
        <taxon>Bacillati</taxon>
        <taxon>Actinomycetota</taxon>
        <taxon>Actinomycetes</taxon>
        <taxon>Kitasatosporales</taxon>
        <taxon>Streptomycetaceae</taxon>
        <taxon>Streptomyces</taxon>
    </lineage>
</organism>
<dbReference type="Proteomes" id="UP000632289">
    <property type="component" value="Unassembled WGS sequence"/>
</dbReference>
<comment type="caution">
    <text evidence="2">The sequence shown here is derived from an EMBL/GenBank/DDBJ whole genome shotgun (WGS) entry which is preliminary data.</text>
</comment>
<keyword evidence="3" id="KW-1185">Reference proteome</keyword>
<evidence type="ECO:0000313" key="2">
    <source>
        <dbReference type="EMBL" id="MBD3932956.1"/>
    </source>
</evidence>
<dbReference type="RefSeq" id="WP_191210250.1">
    <property type="nucleotide sequence ID" value="NZ_BAABKL010000050.1"/>
</dbReference>
<evidence type="ECO:0000313" key="3">
    <source>
        <dbReference type="Proteomes" id="UP000632289"/>
    </source>
</evidence>
<protein>
    <recommendedName>
        <fullName evidence="1">DUF6879 domain-containing protein</fullName>
    </recommendedName>
</protein>
<gene>
    <name evidence="2" type="ORF">IF129_15525</name>
</gene>
<evidence type="ECO:0000259" key="1">
    <source>
        <dbReference type="Pfam" id="PF21806"/>
    </source>
</evidence>
<name>A0A927IE43_9ACTN</name>
<proteinExistence type="predicted"/>
<dbReference type="AlphaFoldDB" id="A0A927IE43"/>
<reference evidence="2" key="1">
    <citation type="submission" date="2020-09" db="EMBL/GenBank/DDBJ databases">
        <title>Secondary metabolite and genome analysis of marine Streptomyces chumphonensis KK1-2T.</title>
        <authorList>
            <person name="Phongsopitanun W."/>
            <person name="Kanchanasin P."/>
            <person name="Pittayakhajonwut P."/>
            <person name="Suwanborirux K."/>
            <person name="Tanasupawat S."/>
        </authorList>
    </citation>
    <scope>NUCLEOTIDE SEQUENCE</scope>
    <source>
        <strain evidence="2">KK1-2</strain>
    </source>
</reference>
<feature type="domain" description="DUF6879" evidence="1">
    <location>
        <begin position="7"/>
        <end position="175"/>
    </location>
</feature>